<accession>A0A9W7D8I7</accession>
<feature type="transmembrane region" description="Helical" evidence="4">
    <location>
        <begin position="100"/>
        <end position="118"/>
    </location>
</feature>
<evidence type="ECO:0000313" key="6">
    <source>
        <dbReference type="EMBL" id="GMF66113.1"/>
    </source>
</evidence>
<dbReference type="InterPro" id="IPR022674">
    <property type="entry name" value="G6P_DH_NAD-bd"/>
</dbReference>
<keyword evidence="2" id="KW-0521">NADP</keyword>
<evidence type="ECO:0000256" key="3">
    <source>
        <dbReference type="ARBA" id="ARBA00023277"/>
    </source>
</evidence>
<dbReference type="Pfam" id="PF00479">
    <property type="entry name" value="G6PD_N"/>
    <property type="match status" value="1"/>
</dbReference>
<keyword evidence="4" id="KW-1133">Transmembrane helix</keyword>
<evidence type="ECO:0000256" key="4">
    <source>
        <dbReference type="SAM" id="Phobius"/>
    </source>
</evidence>
<organism evidence="6 7">
    <name type="scientific">Phytophthora lilii</name>
    <dbReference type="NCBI Taxonomy" id="2077276"/>
    <lineage>
        <taxon>Eukaryota</taxon>
        <taxon>Sar</taxon>
        <taxon>Stramenopiles</taxon>
        <taxon>Oomycota</taxon>
        <taxon>Peronosporomycetes</taxon>
        <taxon>Peronosporales</taxon>
        <taxon>Peronosporaceae</taxon>
        <taxon>Phytophthora</taxon>
    </lineage>
</organism>
<dbReference type="InterPro" id="IPR001282">
    <property type="entry name" value="G6P_DH"/>
</dbReference>
<dbReference type="GO" id="GO:0050661">
    <property type="term" value="F:NADP binding"/>
    <property type="evidence" value="ECO:0007669"/>
    <property type="project" value="InterPro"/>
</dbReference>
<name>A0A9W7D8I7_9STRA</name>
<dbReference type="SUPFAM" id="SSF51735">
    <property type="entry name" value="NAD(P)-binding Rossmann-fold domains"/>
    <property type="match status" value="1"/>
</dbReference>
<protein>
    <submittedName>
        <fullName evidence="6">Unnamed protein product</fullName>
    </submittedName>
</protein>
<dbReference type="GO" id="GO:0009051">
    <property type="term" value="P:pentose-phosphate shunt, oxidative branch"/>
    <property type="evidence" value="ECO:0007669"/>
    <property type="project" value="TreeGrafter"/>
</dbReference>
<reference evidence="6" key="1">
    <citation type="submission" date="2023-04" db="EMBL/GenBank/DDBJ databases">
        <title>Phytophthora lilii NBRC 32176.</title>
        <authorList>
            <person name="Ichikawa N."/>
            <person name="Sato H."/>
            <person name="Tonouchi N."/>
        </authorList>
    </citation>
    <scope>NUCLEOTIDE SEQUENCE</scope>
    <source>
        <strain evidence="6">NBRC 32176</strain>
    </source>
</reference>
<dbReference type="Gene3D" id="3.40.50.720">
    <property type="entry name" value="NAD(P)-binding Rossmann-like Domain"/>
    <property type="match status" value="1"/>
</dbReference>
<evidence type="ECO:0000256" key="1">
    <source>
        <dbReference type="ARBA" id="ARBA00022526"/>
    </source>
</evidence>
<proteinExistence type="predicted"/>
<dbReference type="GO" id="GO:0005783">
    <property type="term" value="C:endoplasmic reticulum"/>
    <property type="evidence" value="ECO:0007669"/>
    <property type="project" value="TreeGrafter"/>
</dbReference>
<sequence>MKCSKPKPPGLVKRVTDYVIAEMLKSLYYLPLMSSFVGKIMRKAYHDYRIVVRTPWLASRASSRKLKQITRHHKLKFWVVLHRLLRISYCNILITMRRSLALLALLALLGTFGPMVLLSHSTVDEHSPSSNGQVVNVIVAGATGDLAAKYLWVALFRLALEAASTSGRTYRFFAGASDSLERGYAWRERFFGEGFAQRVCGAEKGDGQQLSAAQMKCRAFLETEFKPSVTYAPLRMESHYRDLGRRLEHMNEQLPTGISEEGRMVYLAIPPQFFLEVPPPTLRLMLKREHLRLLLFFYVALCIPEL</sequence>
<keyword evidence="3" id="KW-0119">Carbohydrate metabolism</keyword>
<evidence type="ECO:0000256" key="2">
    <source>
        <dbReference type="ARBA" id="ARBA00022857"/>
    </source>
</evidence>
<evidence type="ECO:0000259" key="5">
    <source>
        <dbReference type="Pfam" id="PF00479"/>
    </source>
</evidence>
<dbReference type="PANTHER" id="PTHR23429:SF7">
    <property type="entry name" value="GDH_6PGL ENDOPLASMIC BIFUNCTIONAL PROTEIN"/>
    <property type="match status" value="1"/>
</dbReference>
<comment type="caution">
    <text evidence="6">The sequence shown here is derived from an EMBL/GenBank/DDBJ whole genome shotgun (WGS) entry which is preliminary data.</text>
</comment>
<gene>
    <name evidence="6" type="ORF">Plil01_001865100</name>
</gene>
<dbReference type="GO" id="GO:0006006">
    <property type="term" value="P:glucose metabolic process"/>
    <property type="evidence" value="ECO:0007669"/>
    <property type="project" value="UniProtKB-KW"/>
</dbReference>
<keyword evidence="4" id="KW-0472">Membrane</keyword>
<feature type="domain" description="Glucose-6-phosphate dehydrogenase NAD-binding" evidence="5">
    <location>
        <begin position="138"/>
        <end position="277"/>
    </location>
</feature>
<dbReference type="AlphaFoldDB" id="A0A9W7D8I7"/>
<dbReference type="Proteomes" id="UP001165083">
    <property type="component" value="Unassembled WGS sequence"/>
</dbReference>
<dbReference type="OrthoDB" id="60984at2759"/>
<keyword evidence="1" id="KW-0313">Glucose metabolism</keyword>
<dbReference type="GO" id="GO:0004345">
    <property type="term" value="F:glucose-6-phosphate dehydrogenase activity"/>
    <property type="evidence" value="ECO:0007669"/>
    <property type="project" value="TreeGrafter"/>
</dbReference>
<dbReference type="EMBL" id="BSXW01012546">
    <property type="protein sequence ID" value="GMF66113.1"/>
    <property type="molecule type" value="Genomic_DNA"/>
</dbReference>
<keyword evidence="4" id="KW-0812">Transmembrane</keyword>
<dbReference type="PANTHER" id="PTHR23429">
    <property type="entry name" value="GLUCOSE-6-PHOSPHATE 1-DEHYDROGENASE G6PD"/>
    <property type="match status" value="1"/>
</dbReference>
<evidence type="ECO:0000313" key="7">
    <source>
        <dbReference type="Proteomes" id="UP001165083"/>
    </source>
</evidence>
<keyword evidence="7" id="KW-1185">Reference proteome</keyword>
<dbReference type="InterPro" id="IPR036291">
    <property type="entry name" value="NAD(P)-bd_dom_sf"/>
</dbReference>